<dbReference type="FunFam" id="1.10.10.10:FF:000037">
    <property type="entry name" value="Heat stress transcription factor B-4"/>
    <property type="match status" value="1"/>
</dbReference>
<dbReference type="GO" id="GO:0003700">
    <property type="term" value="F:DNA-binding transcription factor activity"/>
    <property type="evidence" value="ECO:0007669"/>
    <property type="project" value="InterPro"/>
</dbReference>
<keyword evidence="8" id="KW-0539">Nucleus</keyword>
<keyword evidence="7" id="KW-0804">Transcription</keyword>
<feature type="compositionally biased region" description="Acidic residues" evidence="11">
    <location>
        <begin position="120"/>
        <end position="130"/>
    </location>
</feature>
<dbReference type="PROSITE" id="PS00434">
    <property type="entry name" value="HSF_DOMAIN"/>
    <property type="match status" value="1"/>
</dbReference>
<reference evidence="14" key="1">
    <citation type="submission" date="2025-08" db="UniProtKB">
        <authorList>
            <consortium name="RefSeq"/>
        </authorList>
    </citation>
    <scope>IDENTIFICATION</scope>
</reference>
<evidence type="ECO:0000256" key="4">
    <source>
        <dbReference type="ARBA" id="ARBA00023015"/>
    </source>
</evidence>
<protein>
    <submittedName>
        <fullName evidence="14">Heat stress transcription factor C-1b-like</fullName>
    </submittedName>
</protein>
<evidence type="ECO:0000313" key="14">
    <source>
        <dbReference type="RefSeq" id="XP_039115576.1"/>
    </source>
</evidence>
<sequence length="306" mass="34882">MSSSQQQGQGQVAPFVAKTYQMVSDPMTDELILWGRGNNSFLVLDPAQFSQFLLPSYFKHCNFSSFIRQLNTYGFRKVDPDRWEFAHESFLRGQTHLLPFIMRRRKKVDDHGVEKKEGFNEEDEEDDDDGDVLLQELGRLRREQRALEEELQGMNKRLQATERRPHQMMSFLAKVAEDPDLLPRLINSKKKQQQHQQQQQGLVAGGDKKRKLITAPPPPPPPPPSSSSYVHDIPPMMMVMQNQAAEPYFDLSPLMFEGSSHSCYLEPTVATCDGSMKNPAAFQVQLEVAEPSQVAYPFSLLGHGFI</sequence>
<dbReference type="GeneID" id="120251102"/>
<gene>
    <name evidence="14" type="primary">LOC120251102</name>
</gene>
<dbReference type="InterPro" id="IPR000232">
    <property type="entry name" value="HSF_DNA-bd"/>
</dbReference>
<organism evidence="13 14">
    <name type="scientific">Dioscorea cayennensis subsp. rotundata</name>
    <name type="common">White Guinea yam</name>
    <name type="synonym">Dioscorea rotundata</name>
    <dbReference type="NCBI Taxonomy" id="55577"/>
    <lineage>
        <taxon>Eukaryota</taxon>
        <taxon>Viridiplantae</taxon>
        <taxon>Streptophyta</taxon>
        <taxon>Embryophyta</taxon>
        <taxon>Tracheophyta</taxon>
        <taxon>Spermatophyta</taxon>
        <taxon>Magnoliopsida</taxon>
        <taxon>Liliopsida</taxon>
        <taxon>Dioscoreales</taxon>
        <taxon>Dioscoreaceae</taxon>
        <taxon>Dioscorea</taxon>
    </lineage>
</organism>
<dbReference type="AlphaFoldDB" id="A0AB40AMV7"/>
<accession>A0AB40AMV7</accession>
<dbReference type="PRINTS" id="PR00056">
    <property type="entry name" value="HSFDOMAIN"/>
</dbReference>
<evidence type="ECO:0000313" key="13">
    <source>
        <dbReference type="Proteomes" id="UP001515500"/>
    </source>
</evidence>
<comment type="subunit">
    <text evidence="2">Homotrimer.</text>
</comment>
<evidence type="ECO:0000256" key="9">
    <source>
        <dbReference type="RuleBase" id="RU004020"/>
    </source>
</evidence>
<name>A0AB40AMV7_DIOCR</name>
<feature type="region of interest" description="Disordered" evidence="11">
    <location>
        <begin position="111"/>
        <end position="130"/>
    </location>
</feature>
<evidence type="ECO:0000259" key="12">
    <source>
        <dbReference type="PROSITE" id="PS00434"/>
    </source>
</evidence>
<dbReference type="PANTHER" id="PTHR10015">
    <property type="entry name" value="HEAT SHOCK TRANSCRIPTION FACTOR"/>
    <property type="match status" value="1"/>
</dbReference>
<evidence type="ECO:0000256" key="10">
    <source>
        <dbReference type="SAM" id="Coils"/>
    </source>
</evidence>
<comment type="similarity">
    <text evidence="9">Belongs to the HSF family.</text>
</comment>
<dbReference type="GO" id="GO:0000978">
    <property type="term" value="F:RNA polymerase II cis-regulatory region sequence-specific DNA binding"/>
    <property type="evidence" value="ECO:0007669"/>
    <property type="project" value="TreeGrafter"/>
</dbReference>
<dbReference type="SUPFAM" id="SSF46785">
    <property type="entry name" value="Winged helix' DNA-binding domain"/>
    <property type="match status" value="1"/>
</dbReference>
<dbReference type="SMART" id="SM00415">
    <property type="entry name" value="HSF"/>
    <property type="match status" value="1"/>
</dbReference>
<evidence type="ECO:0000256" key="1">
    <source>
        <dbReference type="ARBA" id="ARBA00004123"/>
    </source>
</evidence>
<evidence type="ECO:0000256" key="6">
    <source>
        <dbReference type="ARBA" id="ARBA00023125"/>
    </source>
</evidence>
<dbReference type="Pfam" id="PF00447">
    <property type="entry name" value="HSF_DNA-bind"/>
    <property type="match status" value="1"/>
</dbReference>
<evidence type="ECO:0000256" key="8">
    <source>
        <dbReference type="ARBA" id="ARBA00023242"/>
    </source>
</evidence>
<evidence type="ECO:0000256" key="11">
    <source>
        <dbReference type="SAM" id="MobiDB-lite"/>
    </source>
</evidence>
<keyword evidence="10" id="KW-0175">Coiled coil</keyword>
<feature type="region of interest" description="Disordered" evidence="11">
    <location>
        <begin position="189"/>
        <end position="228"/>
    </location>
</feature>
<feature type="compositionally biased region" description="Pro residues" evidence="11">
    <location>
        <begin position="215"/>
        <end position="225"/>
    </location>
</feature>
<evidence type="ECO:0000256" key="3">
    <source>
        <dbReference type="ARBA" id="ARBA00022553"/>
    </source>
</evidence>
<keyword evidence="4" id="KW-0805">Transcription regulation</keyword>
<keyword evidence="13" id="KW-1185">Reference proteome</keyword>
<evidence type="ECO:0000256" key="7">
    <source>
        <dbReference type="ARBA" id="ARBA00023163"/>
    </source>
</evidence>
<dbReference type="InterPro" id="IPR036388">
    <property type="entry name" value="WH-like_DNA-bd_sf"/>
</dbReference>
<proteinExistence type="inferred from homology"/>
<comment type="subcellular location">
    <subcellularLocation>
        <location evidence="1">Nucleus</location>
    </subcellularLocation>
</comment>
<dbReference type="GO" id="GO:0005634">
    <property type="term" value="C:nucleus"/>
    <property type="evidence" value="ECO:0007669"/>
    <property type="project" value="UniProtKB-SubCell"/>
</dbReference>
<feature type="domain" description="HSF-type DNA-binding" evidence="12">
    <location>
        <begin position="54"/>
        <end position="78"/>
    </location>
</feature>
<dbReference type="Proteomes" id="UP001515500">
    <property type="component" value="Chromosome 20"/>
</dbReference>
<evidence type="ECO:0000256" key="5">
    <source>
        <dbReference type="ARBA" id="ARBA00023016"/>
    </source>
</evidence>
<dbReference type="GO" id="GO:0006357">
    <property type="term" value="P:regulation of transcription by RNA polymerase II"/>
    <property type="evidence" value="ECO:0007669"/>
    <property type="project" value="TreeGrafter"/>
</dbReference>
<keyword evidence="3" id="KW-0597">Phosphoprotein</keyword>
<dbReference type="InterPro" id="IPR036390">
    <property type="entry name" value="WH_DNA-bd_sf"/>
</dbReference>
<feature type="coiled-coil region" evidence="10">
    <location>
        <begin position="130"/>
        <end position="164"/>
    </location>
</feature>
<evidence type="ECO:0000256" key="2">
    <source>
        <dbReference type="ARBA" id="ARBA00011233"/>
    </source>
</evidence>
<dbReference type="GO" id="GO:0034605">
    <property type="term" value="P:cellular response to heat"/>
    <property type="evidence" value="ECO:0007669"/>
    <property type="project" value="TreeGrafter"/>
</dbReference>
<dbReference type="RefSeq" id="XP_039115576.1">
    <property type="nucleotide sequence ID" value="XM_039259642.1"/>
</dbReference>
<dbReference type="PANTHER" id="PTHR10015:SF332">
    <property type="entry name" value="HEAT STRESS TRANSCRIPTION FACTOR C-1"/>
    <property type="match status" value="1"/>
</dbReference>
<dbReference type="Gene3D" id="1.10.10.10">
    <property type="entry name" value="Winged helix-like DNA-binding domain superfamily/Winged helix DNA-binding domain"/>
    <property type="match status" value="1"/>
</dbReference>
<keyword evidence="6" id="KW-0238">DNA-binding</keyword>
<keyword evidence="5" id="KW-0346">Stress response</keyword>